<dbReference type="AlphaFoldDB" id="A0AAN7X2D1"/>
<dbReference type="GO" id="GO:0005737">
    <property type="term" value="C:cytoplasm"/>
    <property type="evidence" value="ECO:0007669"/>
    <property type="project" value="UniProtKB-ARBA"/>
</dbReference>
<keyword evidence="3" id="KW-0238">DNA-binding</keyword>
<accession>A0AAN7X2D1</accession>
<evidence type="ECO:0000256" key="7">
    <source>
        <dbReference type="SAM" id="MobiDB-lite"/>
    </source>
</evidence>
<evidence type="ECO:0000259" key="8">
    <source>
        <dbReference type="PROSITE" id="PS51818"/>
    </source>
</evidence>
<dbReference type="Pfam" id="PF05044">
    <property type="entry name" value="HPD"/>
    <property type="match status" value="1"/>
</dbReference>
<dbReference type="GO" id="GO:0031016">
    <property type="term" value="P:pancreas development"/>
    <property type="evidence" value="ECO:0007669"/>
    <property type="project" value="UniProtKB-ARBA"/>
</dbReference>
<feature type="domain" description="Prospero" evidence="8">
    <location>
        <begin position="299"/>
        <end position="453"/>
    </location>
</feature>
<dbReference type="EMBL" id="JAUZQC010000020">
    <property type="protein sequence ID" value="KAK5853005.1"/>
    <property type="molecule type" value="Genomic_DNA"/>
</dbReference>
<dbReference type="InterPro" id="IPR039350">
    <property type="entry name" value="Prospero_homeodomain"/>
</dbReference>
<feature type="compositionally biased region" description="Polar residues" evidence="7">
    <location>
        <begin position="68"/>
        <end position="85"/>
    </location>
</feature>
<dbReference type="PANTHER" id="PTHR12198:SF9">
    <property type="entry name" value="PROSPERO HOMEOBOX PROTEIN 2"/>
    <property type="match status" value="1"/>
</dbReference>
<dbReference type="GO" id="GO:0001945">
    <property type="term" value="P:lymph vessel development"/>
    <property type="evidence" value="ECO:0007669"/>
    <property type="project" value="UniProtKB-ARBA"/>
</dbReference>
<dbReference type="SUPFAM" id="SSF46689">
    <property type="entry name" value="Homeodomain-like"/>
    <property type="match status" value="1"/>
</dbReference>
<feature type="region of interest" description="Disordered" evidence="7">
    <location>
        <begin position="58"/>
        <end position="85"/>
    </location>
</feature>
<evidence type="ECO:0000256" key="1">
    <source>
        <dbReference type="ARBA" id="ARBA00004123"/>
    </source>
</evidence>
<reference evidence="9 10" key="2">
    <citation type="journal article" date="2023" name="Mol. Biol. Evol.">
        <title>Genomics of Secondarily Temperate Adaptation in the Only Non-Antarctic Icefish.</title>
        <authorList>
            <person name="Rivera-Colon A.G."/>
            <person name="Rayamajhi N."/>
            <person name="Minhas B.F."/>
            <person name="Madrigal G."/>
            <person name="Bilyk K.T."/>
            <person name="Yoon V."/>
            <person name="Hune M."/>
            <person name="Gregory S."/>
            <person name="Cheng C.H.C."/>
            <person name="Catchen J.M."/>
        </authorList>
    </citation>
    <scope>NUCLEOTIDE SEQUENCE [LARGE SCALE GENOMIC DNA]</scope>
    <source>
        <strain evidence="9">JMC-PN-2008</strain>
    </source>
</reference>
<dbReference type="GO" id="GO:0035295">
    <property type="term" value="P:tube development"/>
    <property type="evidence" value="ECO:0007669"/>
    <property type="project" value="UniProtKB-ARBA"/>
</dbReference>
<evidence type="ECO:0000256" key="6">
    <source>
        <dbReference type="ARBA" id="ARBA00023242"/>
    </source>
</evidence>
<dbReference type="Gene3D" id="1.10.10.500">
    <property type="entry name" value="Homeo-prospero domain"/>
    <property type="match status" value="1"/>
</dbReference>
<dbReference type="GO" id="GO:0048598">
    <property type="term" value="P:embryonic morphogenesis"/>
    <property type="evidence" value="ECO:0007669"/>
    <property type="project" value="UniProtKB-ARBA"/>
</dbReference>
<dbReference type="GO" id="GO:0070365">
    <property type="term" value="P:hepatocyte differentiation"/>
    <property type="evidence" value="ECO:0007669"/>
    <property type="project" value="UniProtKB-ARBA"/>
</dbReference>
<dbReference type="InterPro" id="IPR037131">
    <property type="entry name" value="Homeo_prospero_dom_sf"/>
</dbReference>
<dbReference type="FunFam" id="1.10.10.500:FF:000001">
    <property type="entry name" value="Prospero homeobox protein 1"/>
    <property type="match status" value="1"/>
</dbReference>
<proteinExistence type="predicted"/>
<dbReference type="GO" id="GO:0060042">
    <property type="term" value="P:retina morphogenesis in camera-type eye"/>
    <property type="evidence" value="ECO:0007669"/>
    <property type="project" value="UniProtKB-ARBA"/>
</dbReference>
<evidence type="ECO:0000313" key="9">
    <source>
        <dbReference type="EMBL" id="KAK5853005.1"/>
    </source>
</evidence>
<keyword evidence="10" id="KW-1185">Reference proteome</keyword>
<keyword evidence="6" id="KW-0539">Nucleus</keyword>
<keyword evidence="2" id="KW-0805">Transcription regulation</keyword>
<comment type="subcellular location">
    <subcellularLocation>
        <location evidence="1">Nucleus</location>
    </subcellularLocation>
</comment>
<dbReference type="Proteomes" id="UP001346869">
    <property type="component" value="Unassembled WGS sequence"/>
</dbReference>
<keyword evidence="5" id="KW-0804">Transcription</keyword>
<comment type="caution">
    <text evidence="9">The sequence shown here is derived from an EMBL/GenBank/DDBJ whole genome shotgun (WGS) entry which is preliminary data.</text>
</comment>
<dbReference type="PROSITE" id="PS51818">
    <property type="entry name" value="HOMEO_PROSPERO"/>
    <property type="match status" value="1"/>
</dbReference>
<dbReference type="GO" id="GO:0005634">
    <property type="term" value="C:nucleus"/>
    <property type="evidence" value="ECO:0007669"/>
    <property type="project" value="UniProtKB-SubCell"/>
</dbReference>
<reference evidence="9 10" key="1">
    <citation type="journal article" date="2023" name="Genes (Basel)">
        <title>Chromosome-Level Genome Assembly and Circadian Gene Repertoire of the Patagonia Blennie Eleginops maclovinus-The Closest Ancestral Proxy of Antarctic Cryonotothenioids.</title>
        <authorList>
            <person name="Cheng C.C."/>
            <person name="Rivera-Colon A.G."/>
            <person name="Minhas B.F."/>
            <person name="Wilson L."/>
            <person name="Rayamajhi N."/>
            <person name="Vargas-Chacoff L."/>
            <person name="Catchen J.M."/>
        </authorList>
    </citation>
    <scope>NUCLEOTIDE SEQUENCE [LARGE SCALE GENOMIC DNA]</scope>
    <source>
        <strain evidence="9">JMC-PN-2008</strain>
    </source>
</reference>
<evidence type="ECO:0000313" key="10">
    <source>
        <dbReference type="Proteomes" id="UP001346869"/>
    </source>
</evidence>
<dbReference type="InterPro" id="IPR023082">
    <property type="entry name" value="Homeo_prospero_dom"/>
</dbReference>
<dbReference type="GO" id="GO:0070309">
    <property type="term" value="P:lens fiber cell morphogenesis"/>
    <property type="evidence" value="ECO:0007669"/>
    <property type="project" value="UniProtKB-ARBA"/>
</dbReference>
<protein>
    <recommendedName>
        <fullName evidence="8">Prospero domain-containing protein</fullName>
    </recommendedName>
</protein>
<evidence type="ECO:0000256" key="3">
    <source>
        <dbReference type="ARBA" id="ARBA00023125"/>
    </source>
</evidence>
<gene>
    <name evidence="9" type="ORF">PBY51_006829</name>
</gene>
<organism evidence="9 10">
    <name type="scientific">Eleginops maclovinus</name>
    <name type="common">Patagonian blennie</name>
    <name type="synonym">Eleginus maclovinus</name>
    <dbReference type="NCBI Taxonomy" id="56733"/>
    <lineage>
        <taxon>Eukaryota</taxon>
        <taxon>Metazoa</taxon>
        <taxon>Chordata</taxon>
        <taxon>Craniata</taxon>
        <taxon>Vertebrata</taxon>
        <taxon>Euteleostomi</taxon>
        <taxon>Actinopterygii</taxon>
        <taxon>Neopterygii</taxon>
        <taxon>Teleostei</taxon>
        <taxon>Neoteleostei</taxon>
        <taxon>Acanthomorphata</taxon>
        <taxon>Eupercaria</taxon>
        <taxon>Perciformes</taxon>
        <taxon>Notothenioidei</taxon>
        <taxon>Eleginopidae</taxon>
        <taxon>Eleginops</taxon>
    </lineage>
</organism>
<evidence type="ECO:0000256" key="2">
    <source>
        <dbReference type="ARBA" id="ARBA00023015"/>
    </source>
</evidence>
<dbReference type="PANTHER" id="PTHR12198">
    <property type="entry name" value="HOMEOBOX PROTEIN PROSPERO/PROX-1/CEH-26"/>
    <property type="match status" value="1"/>
</dbReference>
<evidence type="ECO:0000256" key="4">
    <source>
        <dbReference type="ARBA" id="ARBA00023155"/>
    </source>
</evidence>
<sequence length="453" mass="51793">MTSSPGMHCNNVTTNQCVKSDGMQEKIHDQEDVGTSGFGSQRAGKQLWNQHLSADEVINTKDEDESPETSPRVTGSYSDFQTSSSKEYQARKKVMNYFQSKPERIELIADVLKYELSRAVSRSVDSIFKSMPLIQTNTEGNAETDIRLQSSVDQDELELSCCGNAEVQVPDVQTEAMSLVVLKPRLENKFVHHHRPQPPILFSNHDSALHEDQPTERIHNTVRQQALRCSQDACSRVGPAKFDTHRNSIKVRSKVNSRSVRSPQTHTAAADPMLMESLCLPHVKIESDCLVKTNLYMLNEGLTTNHLKKAKLMFFYTRYPSSLVLKMCFHDVQFSRCITSQLIKWFSNFREFFYIQMEKFARHALIEGVSDVRGLTVGRQSELFRALNMHYNKANDFQVPDSFLEVAEITLREFYIYISMGKDRDPSWKKAIYKVICKLDSDVPAQFKTRHSA</sequence>
<dbReference type="GO" id="GO:0007417">
    <property type="term" value="P:central nervous system development"/>
    <property type="evidence" value="ECO:0007669"/>
    <property type="project" value="UniProtKB-ARBA"/>
</dbReference>
<dbReference type="InterPro" id="IPR009057">
    <property type="entry name" value="Homeodomain-like_sf"/>
</dbReference>
<dbReference type="GO" id="GO:0000978">
    <property type="term" value="F:RNA polymerase II cis-regulatory region sequence-specific DNA binding"/>
    <property type="evidence" value="ECO:0007669"/>
    <property type="project" value="TreeGrafter"/>
</dbReference>
<keyword evidence="4" id="KW-0371">Homeobox</keyword>
<dbReference type="GO" id="GO:0000981">
    <property type="term" value="F:DNA-binding transcription factor activity, RNA polymerase II-specific"/>
    <property type="evidence" value="ECO:0007669"/>
    <property type="project" value="TreeGrafter"/>
</dbReference>
<evidence type="ECO:0000256" key="5">
    <source>
        <dbReference type="ARBA" id="ARBA00023163"/>
    </source>
</evidence>
<dbReference type="GO" id="GO:0048646">
    <property type="term" value="P:anatomical structure formation involved in morphogenesis"/>
    <property type="evidence" value="ECO:0007669"/>
    <property type="project" value="UniProtKB-ARBA"/>
</dbReference>
<name>A0AAN7X2D1_ELEMC</name>